<evidence type="ECO:0000259" key="1">
    <source>
        <dbReference type="SMART" id="SM00587"/>
    </source>
</evidence>
<dbReference type="Proteomes" id="UP001159363">
    <property type="component" value="Chromosome 6"/>
</dbReference>
<accession>A0ABQ9H4L1</accession>
<dbReference type="SMART" id="SM00587">
    <property type="entry name" value="CHK"/>
    <property type="match status" value="1"/>
</dbReference>
<reference evidence="2 3" key="1">
    <citation type="submission" date="2023-02" db="EMBL/GenBank/DDBJ databases">
        <title>LHISI_Scaffold_Assembly.</title>
        <authorList>
            <person name="Stuart O.P."/>
            <person name="Cleave R."/>
            <person name="Magrath M.J.L."/>
            <person name="Mikheyev A.S."/>
        </authorList>
    </citation>
    <scope>NUCLEOTIDE SEQUENCE [LARGE SCALE GENOMIC DNA]</scope>
    <source>
        <strain evidence="2">Daus_M_001</strain>
        <tissue evidence="2">Leg muscle</tissue>
    </source>
</reference>
<organism evidence="2 3">
    <name type="scientific">Dryococelus australis</name>
    <dbReference type="NCBI Taxonomy" id="614101"/>
    <lineage>
        <taxon>Eukaryota</taxon>
        <taxon>Metazoa</taxon>
        <taxon>Ecdysozoa</taxon>
        <taxon>Arthropoda</taxon>
        <taxon>Hexapoda</taxon>
        <taxon>Insecta</taxon>
        <taxon>Pterygota</taxon>
        <taxon>Neoptera</taxon>
        <taxon>Polyneoptera</taxon>
        <taxon>Phasmatodea</taxon>
        <taxon>Verophasmatodea</taxon>
        <taxon>Anareolatae</taxon>
        <taxon>Phasmatidae</taxon>
        <taxon>Eurycanthinae</taxon>
        <taxon>Dryococelus</taxon>
    </lineage>
</organism>
<dbReference type="InterPro" id="IPR011009">
    <property type="entry name" value="Kinase-like_dom_sf"/>
</dbReference>
<dbReference type="PANTHER" id="PTHR11012:SF4">
    <property type="entry name" value="LD42035P"/>
    <property type="match status" value="1"/>
</dbReference>
<dbReference type="Gene3D" id="3.90.1200.10">
    <property type="match status" value="1"/>
</dbReference>
<sequence>MATMLEAQRAWIRAALQRHVERTGQQLEVADPVPFESQGFEFYCPLFRVVARGSSATTLLVVKILPPEGLDLYLTARLQYRNESLFYGDFLRFLLDTAVGGREGLDQIKAIGSLFPKLFCAYEDDSQCLLALEDLTPSGFVHAPKILDLAHMKLSLRELGRLHALSYIAKKRNPKKFFNVVKRFNRWEEEMCGKYSILIHGMVQFCAELFRAKFPEDSEKYAHRLARLDAEADKFFKLTEPEEPLAVLCHADYNRNNIMFTYDAEGKPSSLKAIDFQLAMYSSPAIDLSLLLFLSTSPEVRDPHWDELLDTYRSSVLDAMELSLCCERDVLEQEYSREVLARDFGKFCLHGFLVTAFFLPVTMMTPQESEQLTRESPSETTAERVEAKKRLCSDEVKHRLAVLLKVMLERNFL</sequence>
<evidence type="ECO:0000313" key="3">
    <source>
        <dbReference type="Proteomes" id="UP001159363"/>
    </source>
</evidence>
<dbReference type="InterPro" id="IPR015897">
    <property type="entry name" value="CHK_kinase-like"/>
</dbReference>
<keyword evidence="3" id="KW-1185">Reference proteome</keyword>
<comment type="caution">
    <text evidence="2">The sequence shown here is derived from an EMBL/GenBank/DDBJ whole genome shotgun (WGS) entry which is preliminary data.</text>
</comment>
<feature type="domain" description="CHK kinase-like" evidence="1">
    <location>
        <begin position="130"/>
        <end position="322"/>
    </location>
</feature>
<protein>
    <recommendedName>
        <fullName evidence="1">CHK kinase-like domain-containing protein</fullName>
    </recommendedName>
</protein>
<evidence type="ECO:0000313" key="2">
    <source>
        <dbReference type="EMBL" id="KAJ8879227.1"/>
    </source>
</evidence>
<proteinExistence type="predicted"/>
<dbReference type="InterPro" id="IPR004119">
    <property type="entry name" value="EcKL"/>
</dbReference>
<gene>
    <name evidence="2" type="ORF">PR048_019833</name>
</gene>
<dbReference type="SUPFAM" id="SSF56112">
    <property type="entry name" value="Protein kinase-like (PK-like)"/>
    <property type="match status" value="1"/>
</dbReference>
<name>A0ABQ9H4L1_9NEOP</name>
<dbReference type="EMBL" id="JARBHB010000007">
    <property type="protein sequence ID" value="KAJ8879227.1"/>
    <property type="molecule type" value="Genomic_DNA"/>
</dbReference>
<dbReference type="Pfam" id="PF02958">
    <property type="entry name" value="EcKL"/>
    <property type="match status" value="1"/>
</dbReference>
<dbReference type="PANTHER" id="PTHR11012">
    <property type="entry name" value="PROTEIN KINASE-LIKE DOMAIN-CONTAINING"/>
    <property type="match status" value="1"/>
</dbReference>